<dbReference type="GO" id="GO:0051301">
    <property type="term" value="P:cell division"/>
    <property type="evidence" value="ECO:0007669"/>
    <property type="project" value="UniProtKB-UniRule"/>
</dbReference>
<feature type="coiled-coil region" evidence="11">
    <location>
        <begin position="467"/>
        <end position="515"/>
    </location>
</feature>
<dbReference type="OrthoDB" id="7459479at2759"/>
<dbReference type="Pfam" id="PF03801">
    <property type="entry name" value="Ndc80_HEC"/>
    <property type="match status" value="1"/>
</dbReference>
<proteinExistence type="inferred from homology"/>
<dbReference type="AlphaFoldDB" id="A0A1Y2C5B3"/>
<name>A0A1Y2C5B3_9FUNG</name>
<feature type="domain" description="Kinetochore protein Ndc80 CH" evidence="12">
    <location>
        <begin position="50"/>
        <end position="193"/>
    </location>
</feature>
<reference evidence="15 16" key="1">
    <citation type="submission" date="2016-07" db="EMBL/GenBank/DDBJ databases">
        <title>Pervasive Adenine N6-methylation of Active Genes in Fungi.</title>
        <authorList>
            <consortium name="DOE Joint Genome Institute"/>
            <person name="Mondo S.J."/>
            <person name="Dannebaum R.O."/>
            <person name="Kuo R.C."/>
            <person name="Labutti K."/>
            <person name="Haridas S."/>
            <person name="Kuo A."/>
            <person name="Salamov A."/>
            <person name="Ahrendt S.R."/>
            <person name="Lipzen A."/>
            <person name="Sullivan W."/>
            <person name="Andreopoulos W.B."/>
            <person name="Clum A."/>
            <person name="Lindquist E."/>
            <person name="Daum C."/>
            <person name="Ramamoorthy G.K."/>
            <person name="Gryganskyi A."/>
            <person name="Culley D."/>
            <person name="Magnuson J.K."/>
            <person name="James T.Y."/>
            <person name="O'Malley M.A."/>
            <person name="Stajich J.E."/>
            <person name="Spatafora J.W."/>
            <person name="Visel A."/>
            <person name="Grigoriev I.V."/>
        </authorList>
    </citation>
    <scope>NUCLEOTIDE SEQUENCE [LARGE SCALE GENOMIC DNA]</scope>
    <source>
        <strain evidence="15 16">JEL800</strain>
    </source>
</reference>
<evidence type="ECO:0000259" key="13">
    <source>
        <dbReference type="Pfam" id="PF18077"/>
    </source>
</evidence>
<dbReference type="InterPro" id="IPR038273">
    <property type="entry name" value="Ndc80_sf"/>
</dbReference>
<dbReference type="PANTHER" id="PTHR10643">
    <property type="entry name" value="KINETOCHORE PROTEIN NDC80"/>
    <property type="match status" value="1"/>
</dbReference>
<evidence type="ECO:0000256" key="3">
    <source>
        <dbReference type="ARBA" id="ARBA00022618"/>
    </source>
</evidence>
<comment type="subunit">
    <text evidence="10">Component of the NDC80 complex.</text>
</comment>
<evidence type="ECO:0000256" key="2">
    <source>
        <dbReference type="ARBA" id="ARBA00022454"/>
    </source>
</evidence>
<keyword evidence="2 10" id="KW-0158">Chromosome</keyword>
<comment type="similarity">
    <text evidence="1 10">Belongs to the NDC80/HEC1 family.</text>
</comment>
<keyword evidence="9 10" id="KW-0137">Centromere</keyword>
<comment type="subcellular location">
    <subcellularLocation>
        <location evidence="10">Chromosome</location>
        <location evidence="10">Centromere</location>
        <location evidence="10">Kinetochore</location>
    </subcellularLocation>
    <subcellularLocation>
        <location evidence="10">Nucleus</location>
    </subcellularLocation>
</comment>
<sequence>MSQLPRLSMAANSKASIGGLSDGLAGLQLNQRYSSIGGARGGLAGAPGGRRSSAYVGRPSNMGIAASINAPLAIAKDPRPIRDKQWQANAIRNLIAFLVQAGYNQPVSPKTLQAPSAKDFTSIFKFLYAQLDPRYVFVKKFEEEVPVILRGLRYPFCDQISKSHLASVGSMHAWPSLLAMLTWMVELIMCCDQMDTQNEFDDDPVMGAQAQGEKVFFDYLTKAYAVFLAGDDNYDAMDDELISNFDRKNEKTVKDVEKLKVEHDVLSKEWASLRDSLTFGQSPLTLAERESATLASDIEKFKLYIANHLEPKKQKLEDQIKVVEEELACKETELDKQTIEKNELTQIVDSQEISPADVDRMTSEREQLVRALETLAKKADETNKVFWEKEMAVQKKMDQLEKLVQTFNTLSYDLGFLSSTSKDTQGVNFELELNFQTIDPTSMVSTPLTTVIKPTLLTIRASYNAAAHKAEDDAIATQETLDRLTEACAEKCDELMALEQRISKLNDAYNAEKEVFEKKMAARVKEMEVLESEMGKMRLDSSRALEESMRRLRDVGEEYDQLSQRFYSAKDEAEKGLLKVLEGVIGMKDTITAAIEELKAATEAEYQETIAVGASFSSC</sequence>
<evidence type="ECO:0000256" key="4">
    <source>
        <dbReference type="ARBA" id="ARBA00022776"/>
    </source>
</evidence>
<accession>A0A1Y2C5B3</accession>
<keyword evidence="3 10" id="KW-0132">Cell division</keyword>
<dbReference type="InterPro" id="IPR005550">
    <property type="entry name" value="Kinetochore_Ndc80"/>
</dbReference>
<dbReference type="EMBL" id="MCGO01000029">
    <property type="protein sequence ID" value="ORY42232.1"/>
    <property type="molecule type" value="Genomic_DNA"/>
</dbReference>
<dbReference type="Gene3D" id="6.10.250.1950">
    <property type="match status" value="1"/>
</dbReference>
<comment type="function">
    <text evidence="10">Acts as a component of the essential kinetochore-associated NDC80 complex, which is required for chromosome segregation and spindle checkpoint activity.</text>
</comment>
<keyword evidence="7 10" id="KW-0539">Nucleus</keyword>
<dbReference type="InterPro" id="IPR057091">
    <property type="entry name" value="NDC80_loop"/>
</dbReference>
<evidence type="ECO:0000256" key="7">
    <source>
        <dbReference type="ARBA" id="ARBA00023242"/>
    </source>
</evidence>
<dbReference type="STRING" id="329046.A0A1Y2C5B3"/>
<keyword evidence="4 10" id="KW-0498">Mitosis</keyword>
<dbReference type="InterPro" id="IPR040967">
    <property type="entry name" value="DUF5595"/>
</dbReference>
<dbReference type="GO" id="GO:0051315">
    <property type="term" value="P:attachment of mitotic spindle microtubules to kinetochore"/>
    <property type="evidence" value="ECO:0007669"/>
    <property type="project" value="UniProtKB-UniRule"/>
</dbReference>
<dbReference type="PANTHER" id="PTHR10643:SF2">
    <property type="entry name" value="KINETOCHORE PROTEIN NDC80 HOMOLOG"/>
    <property type="match status" value="1"/>
</dbReference>
<gene>
    <name evidence="15" type="ORF">BCR33DRAFT_754068</name>
</gene>
<dbReference type="Proteomes" id="UP000193642">
    <property type="component" value="Unassembled WGS sequence"/>
</dbReference>
<keyword evidence="16" id="KW-1185">Reference proteome</keyword>
<evidence type="ECO:0000256" key="6">
    <source>
        <dbReference type="ARBA" id="ARBA00023054"/>
    </source>
</evidence>
<keyword evidence="8 10" id="KW-0131">Cell cycle</keyword>
<evidence type="ECO:0000256" key="9">
    <source>
        <dbReference type="ARBA" id="ARBA00023328"/>
    </source>
</evidence>
<evidence type="ECO:0000256" key="8">
    <source>
        <dbReference type="ARBA" id="ARBA00023306"/>
    </source>
</evidence>
<feature type="coiled-coil region" evidence="11">
    <location>
        <begin position="306"/>
        <end position="385"/>
    </location>
</feature>
<dbReference type="Gene3D" id="1.10.418.30">
    <property type="entry name" value="Ncd80 complex, Ncd80 subunit"/>
    <property type="match status" value="1"/>
</dbReference>
<organism evidence="15 16">
    <name type="scientific">Rhizoclosmatium globosum</name>
    <dbReference type="NCBI Taxonomy" id="329046"/>
    <lineage>
        <taxon>Eukaryota</taxon>
        <taxon>Fungi</taxon>
        <taxon>Fungi incertae sedis</taxon>
        <taxon>Chytridiomycota</taxon>
        <taxon>Chytridiomycota incertae sedis</taxon>
        <taxon>Chytridiomycetes</taxon>
        <taxon>Chytridiales</taxon>
        <taxon>Chytriomycetaceae</taxon>
        <taxon>Rhizoclosmatium</taxon>
    </lineage>
</organism>
<protein>
    <recommendedName>
        <fullName evidence="10">Kinetochore protein NDC80</fullName>
    </recommendedName>
</protein>
<evidence type="ECO:0000313" key="16">
    <source>
        <dbReference type="Proteomes" id="UP000193642"/>
    </source>
</evidence>
<evidence type="ECO:0000256" key="11">
    <source>
        <dbReference type="SAM" id="Coils"/>
    </source>
</evidence>
<keyword evidence="6 11" id="KW-0175">Coiled coil</keyword>
<evidence type="ECO:0000313" key="15">
    <source>
        <dbReference type="EMBL" id="ORY42232.1"/>
    </source>
</evidence>
<dbReference type="InterPro" id="IPR055260">
    <property type="entry name" value="Ndc80_CH"/>
</dbReference>
<dbReference type="GO" id="GO:0005634">
    <property type="term" value="C:nucleus"/>
    <property type="evidence" value="ECO:0007669"/>
    <property type="project" value="UniProtKB-SubCell"/>
</dbReference>
<evidence type="ECO:0000256" key="5">
    <source>
        <dbReference type="ARBA" id="ARBA00022838"/>
    </source>
</evidence>
<dbReference type="Pfam" id="PF18077">
    <property type="entry name" value="DUF5595"/>
    <property type="match status" value="1"/>
</dbReference>
<keyword evidence="5 10" id="KW-0995">Kinetochore</keyword>
<dbReference type="Pfam" id="PF24487">
    <property type="entry name" value="NDC80_loop"/>
    <property type="match status" value="1"/>
</dbReference>
<comment type="caution">
    <text evidence="15">The sequence shown here is derived from an EMBL/GenBank/DDBJ whole genome shotgun (WGS) entry which is preliminary data.</text>
</comment>
<feature type="domain" description="Kinetochore protein NDC80 loop region" evidence="14">
    <location>
        <begin position="371"/>
        <end position="599"/>
    </location>
</feature>
<evidence type="ECO:0000256" key="1">
    <source>
        <dbReference type="ARBA" id="ARBA00007050"/>
    </source>
</evidence>
<evidence type="ECO:0000259" key="12">
    <source>
        <dbReference type="Pfam" id="PF03801"/>
    </source>
</evidence>
<evidence type="ECO:0000256" key="10">
    <source>
        <dbReference type="RuleBase" id="RU368072"/>
    </source>
</evidence>
<evidence type="ECO:0000259" key="14">
    <source>
        <dbReference type="Pfam" id="PF24487"/>
    </source>
</evidence>
<dbReference type="GO" id="GO:0031262">
    <property type="term" value="C:Ndc80 complex"/>
    <property type="evidence" value="ECO:0007669"/>
    <property type="project" value="UniProtKB-UniRule"/>
</dbReference>
<dbReference type="FunFam" id="1.10.418.30:FF:000001">
    <property type="entry name" value="Probable kinetochore protein ndc80"/>
    <property type="match status" value="1"/>
</dbReference>
<feature type="domain" description="DUF5595" evidence="13">
    <location>
        <begin position="211"/>
        <end position="273"/>
    </location>
</feature>